<organism evidence="1 2">
    <name type="scientific">Novipirellula artificiosorum</name>
    <dbReference type="NCBI Taxonomy" id="2528016"/>
    <lineage>
        <taxon>Bacteria</taxon>
        <taxon>Pseudomonadati</taxon>
        <taxon>Planctomycetota</taxon>
        <taxon>Planctomycetia</taxon>
        <taxon>Pirellulales</taxon>
        <taxon>Pirellulaceae</taxon>
        <taxon>Novipirellula</taxon>
    </lineage>
</organism>
<evidence type="ECO:0000313" key="1">
    <source>
        <dbReference type="EMBL" id="TWU35868.1"/>
    </source>
</evidence>
<gene>
    <name evidence="1" type="ORF">Poly41_36190</name>
</gene>
<name>A0A5C6DGQ9_9BACT</name>
<evidence type="ECO:0000313" key="2">
    <source>
        <dbReference type="Proteomes" id="UP000319143"/>
    </source>
</evidence>
<proteinExistence type="predicted"/>
<protein>
    <submittedName>
        <fullName evidence="1">Uncharacterized protein</fullName>
    </submittedName>
</protein>
<dbReference type="Proteomes" id="UP000319143">
    <property type="component" value="Unassembled WGS sequence"/>
</dbReference>
<keyword evidence="2" id="KW-1185">Reference proteome</keyword>
<dbReference type="EMBL" id="SJPV01000006">
    <property type="protein sequence ID" value="TWU35868.1"/>
    <property type="molecule type" value="Genomic_DNA"/>
</dbReference>
<sequence length="38" mass="4508">MAVGFSEKYDPEIEPSLCKFYHTLSEKDRRRYAAIEAR</sequence>
<dbReference type="AlphaFoldDB" id="A0A5C6DGQ9"/>
<accession>A0A5C6DGQ9</accession>
<reference evidence="1 2" key="1">
    <citation type="submission" date="2019-02" db="EMBL/GenBank/DDBJ databases">
        <title>Deep-cultivation of Planctomycetes and their phenomic and genomic characterization uncovers novel biology.</title>
        <authorList>
            <person name="Wiegand S."/>
            <person name="Jogler M."/>
            <person name="Boedeker C."/>
            <person name="Pinto D."/>
            <person name="Vollmers J."/>
            <person name="Rivas-Marin E."/>
            <person name="Kohn T."/>
            <person name="Peeters S.H."/>
            <person name="Heuer A."/>
            <person name="Rast P."/>
            <person name="Oberbeckmann S."/>
            <person name="Bunk B."/>
            <person name="Jeske O."/>
            <person name="Meyerdierks A."/>
            <person name="Storesund J.E."/>
            <person name="Kallscheuer N."/>
            <person name="Luecker S."/>
            <person name="Lage O.M."/>
            <person name="Pohl T."/>
            <person name="Merkel B.J."/>
            <person name="Hornburger P."/>
            <person name="Mueller R.-W."/>
            <person name="Bruemmer F."/>
            <person name="Labrenz M."/>
            <person name="Spormann A.M."/>
            <person name="Op Den Camp H."/>
            <person name="Overmann J."/>
            <person name="Amann R."/>
            <person name="Jetten M.S.M."/>
            <person name="Mascher T."/>
            <person name="Medema M.H."/>
            <person name="Devos D.P."/>
            <person name="Kaster A.-K."/>
            <person name="Ovreas L."/>
            <person name="Rohde M."/>
            <person name="Galperin M.Y."/>
            <person name="Jogler C."/>
        </authorList>
    </citation>
    <scope>NUCLEOTIDE SEQUENCE [LARGE SCALE GENOMIC DNA]</scope>
    <source>
        <strain evidence="1 2">Poly41</strain>
    </source>
</reference>
<comment type="caution">
    <text evidence="1">The sequence shown here is derived from an EMBL/GenBank/DDBJ whole genome shotgun (WGS) entry which is preliminary data.</text>
</comment>